<name>A0ABX5GYI6_PHOAN</name>
<evidence type="ECO:0000313" key="2">
    <source>
        <dbReference type="EMBL" id="PSX03967.1"/>
    </source>
</evidence>
<dbReference type="EMBL" id="PYOU01000027">
    <property type="protein sequence ID" value="PSX03967.1"/>
    <property type="molecule type" value="Genomic_DNA"/>
</dbReference>
<dbReference type="Pfam" id="PF23639">
    <property type="entry name" value="DUF7146"/>
    <property type="match status" value="1"/>
</dbReference>
<reference evidence="2 3" key="1">
    <citation type="submission" date="2018-01" db="EMBL/GenBank/DDBJ databases">
        <title>Whole genome sequencing of Histamine producing bacteria.</title>
        <authorList>
            <person name="Butler K."/>
        </authorList>
    </citation>
    <scope>NUCLEOTIDE SEQUENCE [LARGE SCALE GENOMIC DNA]</scope>
    <source>
        <strain evidence="2 3">A6-1</strain>
    </source>
</reference>
<comment type="caution">
    <text evidence="2">The sequence shown here is derived from an EMBL/GenBank/DDBJ whole genome shotgun (WGS) entry which is preliminary data.</text>
</comment>
<evidence type="ECO:0000313" key="3">
    <source>
        <dbReference type="Proteomes" id="UP000240989"/>
    </source>
</evidence>
<evidence type="ECO:0000259" key="1">
    <source>
        <dbReference type="Pfam" id="PF23639"/>
    </source>
</evidence>
<dbReference type="Proteomes" id="UP000240989">
    <property type="component" value="Unassembled WGS sequence"/>
</dbReference>
<feature type="domain" description="DUF7146" evidence="1">
    <location>
        <begin position="154"/>
        <end position="258"/>
    </location>
</feature>
<proteinExistence type="predicted"/>
<accession>A0ABX5GYI6</accession>
<protein>
    <recommendedName>
        <fullName evidence="1">DUF7146 domain-containing protein</fullName>
    </recommendedName>
</protein>
<sequence length="404" mass="45920">MPAIDDRKDVFKLVESISDYSSVYANLGLSDIVNSQNPKKMVPCPKSGNSGNKKSTKFRFHKHYEVNGKCIHNDVNNGRYMDIITFTMWFHGESDPIDAAMTVLDAAGIEYEDLRGKNRTRKVSKPAIPVKIISPEEIIARKQRAYEEGLKCLQNMMKMWDKSLPISNPIARDIVNKYLMVRGLPDGHVDKLPINLKVNMNAFYPAFFREENKAAYYCALLIPMIDHEGRRATFHRHFFQKNTGKKIPETKKKLMMSPAWTLEAGTHMQYDDFQCFEVDGKTYAHIAIGEGLETMEAVRAAMQVNVQPMYNTTMLQGYKVPDTLLAFGIPPERILLDFYIDKDLPVEGDPLGRGAGEIAADRAIERLTKEGYQCEKFIPPLELNGKGVDWLNVWNILGKDGFPK</sequence>
<dbReference type="InterPro" id="IPR055570">
    <property type="entry name" value="DUF7146"/>
</dbReference>
<keyword evidence="3" id="KW-1185">Reference proteome</keyword>
<gene>
    <name evidence="2" type="ORF">C0W27_20960</name>
</gene>
<organism evidence="2 3">
    <name type="scientific">Photobacterium angustum</name>
    <dbReference type="NCBI Taxonomy" id="661"/>
    <lineage>
        <taxon>Bacteria</taxon>
        <taxon>Pseudomonadati</taxon>
        <taxon>Pseudomonadota</taxon>
        <taxon>Gammaproteobacteria</taxon>
        <taxon>Vibrionales</taxon>
        <taxon>Vibrionaceae</taxon>
        <taxon>Photobacterium</taxon>
    </lineage>
</organism>
<dbReference type="RefSeq" id="WP_045152799.1">
    <property type="nucleotide sequence ID" value="NZ_JZSW01000007.1"/>
</dbReference>